<organism evidence="2 3">
    <name type="scientific">Prevotella koreensis</name>
    <dbReference type="NCBI Taxonomy" id="2490854"/>
    <lineage>
        <taxon>Bacteria</taxon>
        <taxon>Pseudomonadati</taxon>
        <taxon>Bacteroidota</taxon>
        <taxon>Bacteroidia</taxon>
        <taxon>Bacteroidales</taxon>
        <taxon>Prevotellaceae</taxon>
        <taxon>Prevotella</taxon>
    </lineage>
</organism>
<reference evidence="2 3" key="1">
    <citation type="submission" date="2018-12" db="EMBL/GenBank/DDBJ databases">
        <title>Genome sequencing of Prevotella sp. KCOM 3155 (= JS262).</title>
        <authorList>
            <person name="Kook J.-K."/>
            <person name="Park S.-N."/>
            <person name="Lim Y.K."/>
        </authorList>
    </citation>
    <scope>NUCLEOTIDE SEQUENCE [LARGE SCALE GENOMIC DNA]</scope>
    <source>
        <strain evidence="2 3">KCOM 3155</strain>
    </source>
</reference>
<evidence type="ECO:0000256" key="1">
    <source>
        <dbReference type="SAM" id="SignalP"/>
    </source>
</evidence>
<dbReference type="RefSeq" id="WP_126678875.1">
    <property type="nucleotide sequence ID" value="NZ_RYYU01000001.1"/>
</dbReference>
<protein>
    <submittedName>
        <fullName evidence="2">Porin</fullName>
    </submittedName>
</protein>
<evidence type="ECO:0000313" key="2">
    <source>
        <dbReference type="EMBL" id="RUL59770.1"/>
    </source>
</evidence>
<keyword evidence="1" id="KW-0732">Signal</keyword>
<dbReference type="SUPFAM" id="SSF56935">
    <property type="entry name" value="Porins"/>
    <property type="match status" value="1"/>
</dbReference>
<name>A0A432LLS6_9BACT</name>
<evidence type="ECO:0000313" key="3">
    <source>
        <dbReference type="Proteomes" id="UP000278983"/>
    </source>
</evidence>
<dbReference type="Proteomes" id="UP000278983">
    <property type="component" value="Unassembled WGS sequence"/>
</dbReference>
<proteinExistence type="predicted"/>
<sequence>MKIKSILALLCICASTAYAQDNKPVSLDFEARGDYEYRDIDGTKIKNDCGFKGNVVNVIIKGEISPQFSFAFRNRLNGIHKDYSFFDATDWLYLIYKPTNNFSVMAGKLIVNVAGRELYPAPIDCYFLSEFCYNFPCYQWGMTGQYTTNSGNDSFSFQVCQSPYQKRYNALAGRGEDMYAYNLEWTGRHGSYEPMWSANLLEYAPGKFINYLSLGNRFHVSDNVQVELDFMNRAASGQTFFGKDCSVVCQVSYQPSEKFNIFAKASYEVNKSGTAADVAVMNGTELKRISGGVEFFPLKDKNVRIHGNYGYAFGKNGNPNGTVHDKESNVNIGVTWRAKVL</sequence>
<feature type="chain" id="PRO_5019012462" evidence="1">
    <location>
        <begin position="20"/>
        <end position="341"/>
    </location>
</feature>
<dbReference type="OrthoDB" id="1091018at2"/>
<feature type="signal peptide" evidence="1">
    <location>
        <begin position="1"/>
        <end position="19"/>
    </location>
</feature>
<accession>A0A432LLS6</accession>
<dbReference type="AlphaFoldDB" id="A0A432LLS6"/>
<gene>
    <name evidence="2" type="ORF">EHV08_08380</name>
</gene>
<comment type="caution">
    <text evidence="2">The sequence shown here is derived from an EMBL/GenBank/DDBJ whole genome shotgun (WGS) entry which is preliminary data.</text>
</comment>
<dbReference type="EMBL" id="RYYU01000001">
    <property type="protein sequence ID" value="RUL59770.1"/>
    <property type="molecule type" value="Genomic_DNA"/>
</dbReference>
<keyword evidence="3" id="KW-1185">Reference proteome</keyword>